<keyword evidence="4" id="KW-0677">Repeat</keyword>
<dbReference type="InterPro" id="IPR047546">
    <property type="entry name" value="Rcat_RBR_RNF216"/>
</dbReference>
<evidence type="ECO:0000256" key="5">
    <source>
        <dbReference type="ARBA" id="ARBA00022771"/>
    </source>
</evidence>
<dbReference type="CDD" id="cd20353">
    <property type="entry name" value="Rcat_RBR_RNF216"/>
    <property type="match status" value="1"/>
</dbReference>
<dbReference type="InterPro" id="IPR058758">
    <property type="entry name" value="UBA_RNF216"/>
</dbReference>
<gene>
    <name evidence="10" type="ORF">BSL78_18741</name>
</gene>
<evidence type="ECO:0000256" key="1">
    <source>
        <dbReference type="ARBA" id="ARBA00004906"/>
    </source>
</evidence>
<dbReference type="InterPro" id="IPR044066">
    <property type="entry name" value="TRIAD_supradom"/>
</dbReference>
<dbReference type="InterPro" id="IPR051628">
    <property type="entry name" value="LUBAC_E3_Ligases"/>
</dbReference>
<evidence type="ECO:0000256" key="8">
    <source>
        <dbReference type="SAM" id="MobiDB-lite"/>
    </source>
</evidence>
<dbReference type="AlphaFoldDB" id="A0A2G8K8V1"/>
<keyword evidence="6" id="KW-0833">Ubl conjugation pathway</keyword>
<evidence type="ECO:0000256" key="6">
    <source>
        <dbReference type="ARBA" id="ARBA00022786"/>
    </source>
</evidence>
<feature type="region of interest" description="Disordered" evidence="8">
    <location>
        <begin position="1"/>
        <end position="41"/>
    </location>
</feature>
<name>A0A2G8K8V1_STIJA</name>
<keyword evidence="11" id="KW-1185">Reference proteome</keyword>
<feature type="domain" description="RING-type" evidence="9">
    <location>
        <begin position="391"/>
        <end position="607"/>
    </location>
</feature>
<protein>
    <submittedName>
        <fullName evidence="10">Putative flocculation protein FLO11-like isoform X1</fullName>
    </submittedName>
</protein>
<evidence type="ECO:0000256" key="3">
    <source>
        <dbReference type="ARBA" id="ARBA00022723"/>
    </source>
</evidence>
<dbReference type="EMBL" id="MRZV01000778">
    <property type="protein sequence ID" value="PIK44417.1"/>
    <property type="molecule type" value="Genomic_DNA"/>
</dbReference>
<keyword evidence="7" id="KW-0862">Zinc</keyword>
<sequence>MNNPTNPQRVFQPYPPSRLDLPSTSNGPVMPHRPVAPRIPPTNGIPGSQNTRPGMHAAFNLVAQNARQALVPSKQGTSWQPESSAIAQGFLPRNVALANRQTSNAADTNRFQMLPNDFILGRETTETVAPGVTPCNCQVMGRPCSCPFPGAGIIQETKKKDLTEMLAQVINLFPDASPDFVSEKLKTGSMSYPDPVQWLCNLMIEEAYPRKPPEKKAKPVQDEKGKKKMKKNYLQDWRELPRRWLHESYCKQVRQVLASVYKMISMTSIDAVMKATKGRLSPALYVLDQVLESKEFKETVKNQAISSSAVNSAPPLCLNLNLPGEINDLVNGNRKESKGEQKARSFVAPWTDEEILTEIEEYRCYQEGVQVELDHQLAIDINQKEYDQNQQGIECECCFCRVPILKTWSNVSRCTSSVRIVFNDTSKEAIYGQGKGNLACMAPNVAAHFRELEKTLAPDILAKYDERCSEESVHKADLENLVRCPHCDYAAILAPELKAFLCQQCGKETCRSCQVDWMEHFGRKCEEVKSEEALRTKYEEKLSEALIRTCNKCKASIVKENGCNKMTCRCGAKMCYICRKPDIDYNHFCQHLRDPHMKSCSKCNACCLWEVAEKVDHKNMTKIKDELKKEQDEKGISWTNRTVGVPDHLLPGQSK</sequence>
<dbReference type="GO" id="GO:0016740">
    <property type="term" value="F:transferase activity"/>
    <property type="evidence" value="ECO:0007669"/>
    <property type="project" value="UniProtKB-KW"/>
</dbReference>
<dbReference type="SMART" id="SM00647">
    <property type="entry name" value="IBR"/>
    <property type="match status" value="1"/>
</dbReference>
<dbReference type="PROSITE" id="PS51873">
    <property type="entry name" value="TRIAD"/>
    <property type="match status" value="1"/>
</dbReference>
<dbReference type="PANTHER" id="PTHR22770">
    <property type="entry name" value="UBIQUITIN CONJUGATING ENZYME 7 INTERACTING PROTEIN-RELATED"/>
    <property type="match status" value="1"/>
</dbReference>
<dbReference type="Pfam" id="PF26112">
    <property type="entry name" value="UBA_RNF216"/>
    <property type="match status" value="1"/>
</dbReference>
<evidence type="ECO:0000256" key="2">
    <source>
        <dbReference type="ARBA" id="ARBA00022679"/>
    </source>
</evidence>
<keyword evidence="2" id="KW-0808">Transferase</keyword>
<accession>A0A2G8K8V1</accession>
<evidence type="ECO:0000313" key="10">
    <source>
        <dbReference type="EMBL" id="PIK44417.1"/>
    </source>
</evidence>
<keyword evidence="3" id="KW-0479">Metal-binding</keyword>
<dbReference type="SUPFAM" id="SSF57850">
    <property type="entry name" value="RING/U-box"/>
    <property type="match status" value="2"/>
</dbReference>
<dbReference type="Gene3D" id="1.20.120.1750">
    <property type="match status" value="1"/>
</dbReference>
<dbReference type="InterPro" id="IPR002867">
    <property type="entry name" value="IBR_dom"/>
</dbReference>
<proteinExistence type="predicted"/>
<reference evidence="10 11" key="1">
    <citation type="journal article" date="2017" name="PLoS Biol.">
        <title>The sea cucumber genome provides insights into morphological evolution and visceral regeneration.</title>
        <authorList>
            <person name="Zhang X."/>
            <person name="Sun L."/>
            <person name="Yuan J."/>
            <person name="Sun Y."/>
            <person name="Gao Y."/>
            <person name="Zhang L."/>
            <person name="Li S."/>
            <person name="Dai H."/>
            <person name="Hamel J.F."/>
            <person name="Liu C."/>
            <person name="Yu Y."/>
            <person name="Liu S."/>
            <person name="Lin W."/>
            <person name="Guo K."/>
            <person name="Jin S."/>
            <person name="Xu P."/>
            <person name="Storey K.B."/>
            <person name="Huan P."/>
            <person name="Zhang T."/>
            <person name="Zhou Y."/>
            <person name="Zhang J."/>
            <person name="Lin C."/>
            <person name="Li X."/>
            <person name="Xing L."/>
            <person name="Huo D."/>
            <person name="Sun M."/>
            <person name="Wang L."/>
            <person name="Mercier A."/>
            <person name="Li F."/>
            <person name="Yang H."/>
            <person name="Xiang J."/>
        </authorList>
    </citation>
    <scope>NUCLEOTIDE SEQUENCE [LARGE SCALE GENOMIC DNA]</scope>
    <source>
        <strain evidence="10">Shaxun</strain>
        <tissue evidence="10">Muscle</tissue>
    </source>
</reference>
<keyword evidence="5" id="KW-0863">Zinc-finger</keyword>
<evidence type="ECO:0000313" key="11">
    <source>
        <dbReference type="Proteomes" id="UP000230750"/>
    </source>
</evidence>
<evidence type="ECO:0000256" key="7">
    <source>
        <dbReference type="ARBA" id="ARBA00022833"/>
    </source>
</evidence>
<dbReference type="Proteomes" id="UP000230750">
    <property type="component" value="Unassembled WGS sequence"/>
</dbReference>
<dbReference type="OrthoDB" id="10009520at2759"/>
<comment type="caution">
    <text evidence="10">The sequence shown here is derived from an EMBL/GenBank/DDBJ whole genome shotgun (WGS) entry which is preliminary data.</text>
</comment>
<dbReference type="PANTHER" id="PTHR22770:SF47">
    <property type="entry name" value="E3 UBIQUITIN-PROTEIN LIGASE RNF216"/>
    <property type="match status" value="1"/>
</dbReference>
<evidence type="ECO:0000259" key="9">
    <source>
        <dbReference type="PROSITE" id="PS51873"/>
    </source>
</evidence>
<dbReference type="CDD" id="cd20339">
    <property type="entry name" value="BRcat_RBR_RNF216"/>
    <property type="match status" value="1"/>
</dbReference>
<evidence type="ECO:0000256" key="4">
    <source>
        <dbReference type="ARBA" id="ARBA00022737"/>
    </source>
</evidence>
<organism evidence="10 11">
    <name type="scientific">Stichopus japonicus</name>
    <name type="common">Sea cucumber</name>
    <dbReference type="NCBI Taxonomy" id="307972"/>
    <lineage>
        <taxon>Eukaryota</taxon>
        <taxon>Metazoa</taxon>
        <taxon>Echinodermata</taxon>
        <taxon>Eleutherozoa</taxon>
        <taxon>Echinozoa</taxon>
        <taxon>Holothuroidea</taxon>
        <taxon>Aspidochirotacea</taxon>
        <taxon>Aspidochirotida</taxon>
        <taxon>Stichopodidae</taxon>
        <taxon>Apostichopus</taxon>
    </lineage>
</organism>
<dbReference type="STRING" id="307972.A0A2G8K8V1"/>
<dbReference type="GO" id="GO:0008270">
    <property type="term" value="F:zinc ion binding"/>
    <property type="evidence" value="ECO:0007669"/>
    <property type="project" value="UniProtKB-KW"/>
</dbReference>
<dbReference type="InterPro" id="IPR047545">
    <property type="entry name" value="BRcat_RBR_RNF216"/>
</dbReference>
<comment type="pathway">
    <text evidence="1">Protein modification; protein ubiquitination.</text>
</comment>
<dbReference type="Pfam" id="PF26200">
    <property type="entry name" value="Rcat_RNF216"/>
    <property type="match status" value="1"/>
</dbReference>